<evidence type="ECO:0000313" key="5">
    <source>
        <dbReference type="Proteomes" id="UP000242502"/>
    </source>
</evidence>
<evidence type="ECO:0000256" key="3">
    <source>
        <dbReference type="SAM" id="SignalP"/>
    </source>
</evidence>
<reference evidence="4 5" key="1">
    <citation type="journal article" date="2016" name="Appl. Environ. Microbiol.">
        <title>Lack of Overt Genome Reduction in the Bryostatin-Producing Bryozoan Symbiont "Candidatus Endobugula sertula".</title>
        <authorList>
            <person name="Miller I.J."/>
            <person name="Vanee N."/>
            <person name="Fong S.S."/>
            <person name="Lim-Fong G.E."/>
            <person name="Kwan J.C."/>
        </authorList>
    </citation>
    <scope>NUCLEOTIDE SEQUENCE [LARGE SCALE GENOMIC DNA]</scope>
    <source>
        <strain evidence="4">AB1-4</strain>
    </source>
</reference>
<sequence>MLNLKQKTQPILIILLILISSCSQEQEVIEEKIITVSTKALADLLIDYTFHRPARAISLNDAVLSAELNASVEEIYVQVGDVVEKNAPLIKLDCRDEKHRLQQAEAQLAASMAMTKLSQLDYQRTRKLYQKKTTSKQSLDRLNSEHERNQANQRRDNSVYQLRKRNVEKCLIHAPFTAIITERFATIGQFATPSTNMVRLIDTKNMEVSAHLTSHEANMIAYSRPVYFLQDKKKYPLIFRVVTLAVDSIRRTQEVRLRFKNEKPLPGSSGQLVWTHPLPALPSEYLSRRDGKLGVLYAGVHEQKTVALFKVIEGAKEGQPVLVTMDSHFTEHSPILIDGRFGVNVGEEIQVSTPQLLINRDP</sequence>
<protein>
    <submittedName>
        <fullName evidence="4">Uncharacterized protein</fullName>
    </submittedName>
</protein>
<organism evidence="4 5">
    <name type="scientific">Candidatus Endobugula sertula</name>
    <name type="common">Bugula neritina bacterial symbiont</name>
    <dbReference type="NCBI Taxonomy" id="62101"/>
    <lineage>
        <taxon>Bacteria</taxon>
        <taxon>Pseudomonadati</taxon>
        <taxon>Pseudomonadota</taxon>
        <taxon>Gammaproteobacteria</taxon>
        <taxon>Cellvibrionales</taxon>
        <taxon>Cellvibrionaceae</taxon>
        <taxon>Candidatus Endobugula</taxon>
    </lineage>
</organism>
<dbReference type="GO" id="GO:1990281">
    <property type="term" value="C:efflux pump complex"/>
    <property type="evidence" value="ECO:0007669"/>
    <property type="project" value="TreeGrafter"/>
</dbReference>
<proteinExistence type="inferred from homology"/>
<gene>
    <name evidence="4" type="ORF">AB835_10005</name>
</gene>
<dbReference type="Gene3D" id="2.40.50.100">
    <property type="match status" value="1"/>
</dbReference>
<dbReference type="Proteomes" id="UP000242502">
    <property type="component" value="Unassembled WGS sequence"/>
</dbReference>
<comment type="caution">
    <text evidence="4">The sequence shown here is derived from an EMBL/GenBank/DDBJ whole genome shotgun (WGS) entry which is preliminary data.</text>
</comment>
<dbReference type="STRING" id="62101.AB835_10005"/>
<evidence type="ECO:0000256" key="2">
    <source>
        <dbReference type="SAM" id="MobiDB-lite"/>
    </source>
</evidence>
<keyword evidence="3" id="KW-0732">Signal</keyword>
<dbReference type="PANTHER" id="PTHR30469:SF15">
    <property type="entry name" value="HLYD FAMILY OF SECRETION PROTEINS"/>
    <property type="match status" value="1"/>
</dbReference>
<feature type="signal peptide" evidence="3">
    <location>
        <begin position="1"/>
        <end position="25"/>
    </location>
</feature>
<name>A0A1D2QNS8_9GAMM</name>
<dbReference type="GO" id="GO:0015562">
    <property type="term" value="F:efflux transmembrane transporter activity"/>
    <property type="evidence" value="ECO:0007669"/>
    <property type="project" value="TreeGrafter"/>
</dbReference>
<dbReference type="NCBIfam" id="TIGR01730">
    <property type="entry name" value="RND_mfp"/>
    <property type="match status" value="1"/>
</dbReference>
<dbReference type="SUPFAM" id="SSF111369">
    <property type="entry name" value="HlyD-like secretion proteins"/>
    <property type="match status" value="1"/>
</dbReference>
<comment type="similarity">
    <text evidence="1">Belongs to the membrane fusion protein (MFP) (TC 8.A.1) family.</text>
</comment>
<dbReference type="Gene3D" id="1.10.287.470">
    <property type="entry name" value="Helix hairpin bin"/>
    <property type="match status" value="1"/>
</dbReference>
<evidence type="ECO:0000256" key="1">
    <source>
        <dbReference type="ARBA" id="ARBA00009477"/>
    </source>
</evidence>
<dbReference type="InterPro" id="IPR006143">
    <property type="entry name" value="RND_pump_MFP"/>
</dbReference>
<dbReference type="AlphaFoldDB" id="A0A1D2QNS8"/>
<feature type="compositionally biased region" description="Basic and acidic residues" evidence="2">
    <location>
        <begin position="138"/>
        <end position="156"/>
    </location>
</feature>
<dbReference type="PROSITE" id="PS51257">
    <property type="entry name" value="PROKAR_LIPOPROTEIN"/>
    <property type="match status" value="1"/>
</dbReference>
<dbReference type="PANTHER" id="PTHR30469">
    <property type="entry name" value="MULTIDRUG RESISTANCE PROTEIN MDTA"/>
    <property type="match status" value="1"/>
</dbReference>
<feature type="region of interest" description="Disordered" evidence="2">
    <location>
        <begin position="131"/>
        <end position="156"/>
    </location>
</feature>
<feature type="chain" id="PRO_5008906533" evidence="3">
    <location>
        <begin position="26"/>
        <end position="362"/>
    </location>
</feature>
<dbReference type="Gene3D" id="2.40.30.170">
    <property type="match status" value="1"/>
</dbReference>
<accession>A0A1D2QNS8</accession>
<dbReference type="EMBL" id="MDLC01000035">
    <property type="protein sequence ID" value="ODS23222.1"/>
    <property type="molecule type" value="Genomic_DNA"/>
</dbReference>
<evidence type="ECO:0000313" key="4">
    <source>
        <dbReference type="EMBL" id="ODS23222.1"/>
    </source>
</evidence>